<reference evidence="5 6" key="1">
    <citation type="submission" date="2017-03" db="EMBL/GenBank/DDBJ databases">
        <authorList>
            <person name="Afonso C.L."/>
            <person name="Miller P.J."/>
            <person name="Scott M.A."/>
            <person name="Spackman E."/>
            <person name="Goraichik I."/>
            <person name="Dimitrov K.M."/>
            <person name="Suarez D.L."/>
            <person name="Swayne D.E."/>
        </authorList>
    </citation>
    <scope>NUCLEOTIDE SEQUENCE [LARGE SCALE GENOMIC DNA]</scope>
    <source>
        <strain evidence="5 6">CECT 8620</strain>
    </source>
</reference>
<dbReference type="PROSITE" id="PS52050">
    <property type="entry name" value="WYL"/>
    <property type="match status" value="1"/>
</dbReference>
<dbReference type="OrthoDB" id="9807255at2"/>
<dbReference type="GO" id="GO:0003700">
    <property type="term" value="F:DNA-binding transcription factor activity"/>
    <property type="evidence" value="ECO:0007669"/>
    <property type="project" value="InterPro"/>
</dbReference>
<gene>
    <name evidence="5" type="ORF">AQS8620_00943</name>
</gene>
<dbReference type="Pfam" id="PF13280">
    <property type="entry name" value="WYL"/>
    <property type="match status" value="1"/>
</dbReference>
<dbReference type="PANTHER" id="PTHR34580:SF1">
    <property type="entry name" value="PROTEIN PAFC"/>
    <property type="match status" value="1"/>
</dbReference>
<dbReference type="EMBL" id="FWFS01000003">
    <property type="protein sequence ID" value="SLN30247.1"/>
    <property type="molecule type" value="Genomic_DNA"/>
</dbReference>
<dbReference type="Gene3D" id="1.10.10.10">
    <property type="entry name" value="Winged helix-like DNA-binding domain superfamily/Winged helix DNA-binding domain"/>
    <property type="match status" value="1"/>
</dbReference>
<dbReference type="InterPro" id="IPR051534">
    <property type="entry name" value="CBASS_pafABC_assoc_protein"/>
</dbReference>
<name>A0A1Y5S394_9RHOB</name>
<keyword evidence="6" id="KW-1185">Reference proteome</keyword>
<dbReference type="RefSeq" id="WP_085835698.1">
    <property type="nucleotide sequence ID" value="NZ_FWFS01000003.1"/>
</dbReference>
<organism evidence="5 6">
    <name type="scientific">Aquimixticola soesokkakensis</name>
    <dbReference type="NCBI Taxonomy" id="1519096"/>
    <lineage>
        <taxon>Bacteria</taxon>
        <taxon>Pseudomonadati</taxon>
        <taxon>Pseudomonadota</taxon>
        <taxon>Alphaproteobacteria</taxon>
        <taxon>Rhodobacterales</taxon>
        <taxon>Paracoccaceae</taxon>
        <taxon>Aquimixticola</taxon>
    </lineage>
</organism>
<evidence type="ECO:0000256" key="1">
    <source>
        <dbReference type="ARBA" id="ARBA00023015"/>
    </source>
</evidence>
<proteinExistence type="predicted"/>
<keyword evidence="2" id="KW-0804">Transcription</keyword>
<evidence type="ECO:0000256" key="2">
    <source>
        <dbReference type="ARBA" id="ARBA00023163"/>
    </source>
</evidence>
<sequence>MPAPTPPTSAPRARAAKSASPARAERLSRLVKALQDGAVHSASDLARALGVSARTIWRDMDVLRAAGFSLSGTRGAGYRLTPTIQLPALHVTLAELEALHLALAILSEAADADLAQAAAGLASKIDDGLPEQAAMSAPHPRGFSLHPFASPSAAARHIPLLRAAIRERRVLRARLKQADGTRVTRLIHPQSIEYMGKLWRVIFWSVEDTTPMSLRVDQIDSLIDTGAAFGAPPQDG</sequence>
<feature type="compositionally biased region" description="Low complexity" evidence="3">
    <location>
        <begin position="10"/>
        <end position="21"/>
    </location>
</feature>
<dbReference type="PANTHER" id="PTHR34580">
    <property type="match status" value="1"/>
</dbReference>
<dbReference type="Proteomes" id="UP000193862">
    <property type="component" value="Unassembled WGS sequence"/>
</dbReference>
<dbReference type="Pfam" id="PF08279">
    <property type="entry name" value="HTH_11"/>
    <property type="match status" value="1"/>
</dbReference>
<dbReference type="InterPro" id="IPR026881">
    <property type="entry name" value="WYL_dom"/>
</dbReference>
<dbReference type="AlphaFoldDB" id="A0A1Y5S394"/>
<feature type="region of interest" description="Disordered" evidence="3">
    <location>
        <begin position="1"/>
        <end position="21"/>
    </location>
</feature>
<dbReference type="InterPro" id="IPR013196">
    <property type="entry name" value="HTH_11"/>
</dbReference>
<protein>
    <submittedName>
        <fullName evidence="5">Bifunctional biotin--[acetyl-CoA-carboxylase] synthetase/biotin operon repressor</fullName>
    </submittedName>
</protein>
<evidence type="ECO:0000259" key="4">
    <source>
        <dbReference type="PROSITE" id="PS51000"/>
    </source>
</evidence>
<keyword evidence="1" id="KW-0805">Transcription regulation</keyword>
<evidence type="ECO:0000256" key="3">
    <source>
        <dbReference type="SAM" id="MobiDB-lite"/>
    </source>
</evidence>
<feature type="domain" description="HTH deoR-type" evidence="4">
    <location>
        <begin position="23"/>
        <end position="78"/>
    </location>
</feature>
<dbReference type="SUPFAM" id="SSF46785">
    <property type="entry name" value="Winged helix' DNA-binding domain"/>
    <property type="match status" value="1"/>
</dbReference>
<dbReference type="InterPro" id="IPR036390">
    <property type="entry name" value="WH_DNA-bd_sf"/>
</dbReference>
<evidence type="ECO:0000313" key="5">
    <source>
        <dbReference type="EMBL" id="SLN30247.1"/>
    </source>
</evidence>
<evidence type="ECO:0000313" key="6">
    <source>
        <dbReference type="Proteomes" id="UP000193862"/>
    </source>
</evidence>
<dbReference type="InterPro" id="IPR001034">
    <property type="entry name" value="DeoR_HTH"/>
</dbReference>
<accession>A0A1Y5S394</accession>
<dbReference type="PROSITE" id="PS51000">
    <property type="entry name" value="HTH_DEOR_2"/>
    <property type="match status" value="1"/>
</dbReference>
<dbReference type="InterPro" id="IPR036388">
    <property type="entry name" value="WH-like_DNA-bd_sf"/>
</dbReference>